<protein>
    <submittedName>
        <fullName evidence="1">Uncharacterized protein</fullName>
    </submittedName>
</protein>
<evidence type="ECO:0000313" key="1">
    <source>
        <dbReference type="EMBL" id="KAJ8131232.1"/>
    </source>
</evidence>
<proteinExistence type="predicted"/>
<name>A0ACC2JVC8_9PEZI</name>
<organism evidence="1 2">
    <name type="scientific">Lasiodiplodia mahajangana</name>
    <dbReference type="NCBI Taxonomy" id="1108764"/>
    <lineage>
        <taxon>Eukaryota</taxon>
        <taxon>Fungi</taxon>
        <taxon>Dikarya</taxon>
        <taxon>Ascomycota</taxon>
        <taxon>Pezizomycotina</taxon>
        <taxon>Dothideomycetes</taxon>
        <taxon>Dothideomycetes incertae sedis</taxon>
        <taxon>Botryosphaeriales</taxon>
        <taxon>Botryosphaeriaceae</taxon>
        <taxon>Lasiodiplodia</taxon>
    </lineage>
</organism>
<evidence type="ECO:0000313" key="2">
    <source>
        <dbReference type="Proteomes" id="UP001153332"/>
    </source>
</evidence>
<dbReference type="Proteomes" id="UP001153332">
    <property type="component" value="Unassembled WGS sequence"/>
</dbReference>
<accession>A0ACC2JVC8</accession>
<keyword evidence="2" id="KW-1185">Reference proteome</keyword>
<comment type="caution">
    <text evidence="1">The sequence shown here is derived from an EMBL/GenBank/DDBJ whole genome shotgun (WGS) entry which is preliminary data.</text>
</comment>
<dbReference type="EMBL" id="JAPUUL010000331">
    <property type="protein sequence ID" value="KAJ8131232.1"/>
    <property type="molecule type" value="Genomic_DNA"/>
</dbReference>
<reference evidence="1" key="1">
    <citation type="submission" date="2022-12" db="EMBL/GenBank/DDBJ databases">
        <title>Genome Sequence of Lasiodiplodia mahajangana.</title>
        <authorList>
            <person name="Buettner E."/>
        </authorList>
    </citation>
    <scope>NUCLEOTIDE SEQUENCE</scope>
    <source>
        <strain evidence="1">VT137</strain>
    </source>
</reference>
<gene>
    <name evidence="1" type="ORF">O1611_g2395</name>
</gene>
<sequence length="268" mass="31761">MSYDEDPTFESHLAFHTPFPAWVDDREWNWSFRKFGYEHGGVLFTELHEEFNSFKCAIQDPYGWHLDVREIADLADNREEFFSLLRDRRKERFDEIYQAWEQTTSLLVGEPDRWDKELDRVEMWLNFMRISRNFSYDSILNFFGEYVKDHNSQPGADVSNPPNPERNPPRHLINQTSFEASNTRSIELERPSQRLKQKSRAARPRTTRTRAPRTRGSKIAKVSVPATDSPNRITRKTQQRNNNASDPGGPRRSSRIREKRERAEREGR</sequence>